<gene>
    <name evidence="2" type="ORF">SAMN06265221_12920</name>
</gene>
<keyword evidence="1" id="KW-0812">Transmembrane</keyword>
<proteinExistence type="predicted"/>
<organism evidence="2 3">
    <name type="scientific">Paracoccus laeviglucosivorans</name>
    <dbReference type="NCBI Taxonomy" id="1197861"/>
    <lineage>
        <taxon>Bacteria</taxon>
        <taxon>Pseudomonadati</taxon>
        <taxon>Pseudomonadota</taxon>
        <taxon>Alphaproteobacteria</taxon>
        <taxon>Rhodobacterales</taxon>
        <taxon>Paracoccaceae</taxon>
        <taxon>Paracoccus</taxon>
    </lineage>
</organism>
<dbReference type="EMBL" id="FXTK01000029">
    <property type="protein sequence ID" value="SMO97740.1"/>
    <property type="molecule type" value="Genomic_DNA"/>
</dbReference>
<evidence type="ECO:0000256" key="1">
    <source>
        <dbReference type="SAM" id="Phobius"/>
    </source>
</evidence>
<keyword evidence="1" id="KW-0472">Membrane</keyword>
<evidence type="ECO:0000313" key="2">
    <source>
        <dbReference type="EMBL" id="SMO97740.1"/>
    </source>
</evidence>
<dbReference type="OrthoDB" id="8453740at2"/>
<dbReference type="RefSeq" id="WP_142664839.1">
    <property type="nucleotide sequence ID" value="NZ_FXTK01000029.1"/>
</dbReference>
<sequence length="241" mass="26937">MQPEHVQYLLDLPLDTLASLVAGYLGYRIAYTGRDTKHGTLDVLFITFAFAFIAKTTFFVATAYEAKSWVLFGSYALGLCLAIGAACVWRKWLMDRTFKVLRATGVSAADRCTTAWESMLHRSRSPQRLVVRKKNGERMMTLNLADFTNAPLGTCLLGEDGSVGMYVTDIMHAGTTEWEERQVFDPAKPDWGYDMTFIPASEILEVRISLHDADSLKAGSRHQETLIRKEPSLSALAAERN</sequence>
<dbReference type="AlphaFoldDB" id="A0A521FQC8"/>
<reference evidence="2 3" key="1">
    <citation type="submission" date="2017-05" db="EMBL/GenBank/DDBJ databases">
        <authorList>
            <person name="Varghese N."/>
            <person name="Submissions S."/>
        </authorList>
    </citation>
    <scope>NUCLEOTIDE SEQUENCE [LARGE SCALE GENOMIC DNA]</scope>
    <source>
        <strain evidence="2 3">DSM 100094</strain>
    </source>
</reference>
<keyword evidence="1" id="KW-1133">Transmembrane helix</keyword>
<keyword evidence="3" id="KW-1185">Reference proteome</keyword>
<feature type="transmembrane region" description="Helical" evidence="1">
    <location>
        <begin position="70"/>
        <end position="89"/>
    </location>
</feature>
<feature type="transmembrane region" description="Helical" evidence="1">
    <location>
        <begin position="43"/>
        <end position="64"/>
    </location>
</feature>
<feature type="transmembrane region" description="Helical" evidence="1">
    <location>
        <begin position="12"/>
        <end position="31"/>
    </location>
</feature>
<evidence type="ECO:0000313" key="3">
    <source>
        <dbReference type="Proteomes" id="UP000319014"/>
    </source>
</evidence>
<protein>
    <submittedName>
        <fullName evidence="2">Uncharacterized protein</fullName>
    </submittedName>
</protein>
<name>A0A521FQC8_9RHOB</name>
<accession>A0A521FQC8</accession>
<dbReference type="Proteomes" id="UP000319014">
    <property type="component" value="Unassembled WGS sequence"/>
</dbReference>